<sequence>MAHLNLTLDSCLCPFDTANNLAAPSLHRSPKHHSHFSPERNHIHSIGASRRWRRGAAARVKHGGCQRAELGWHDEARQRVELLRRGRGKATGGSAQARSTSARPALELNKIRPVLICRSPPTPFQIEDQPSTSNQLLGASVKHDQILLPPLRRPMSPPTPMARTAGNSSPPFQFQLEMWLLKVNSKASMDAIHFRLKSLFPESVVMYLLEESCKHSLGNHLFFNAQKGSAMDGWSCLDALRGRLIVPGTVP</sequence>
<evidence type="ECO:0000313" key="2">
    <source>
        <dbReference type="Proteomes" id="UP000324897"/>
    </source>
</evidence>
<proteinExistence type="predicted"/>
<organism evidence="1 2">
    <name type="scientific">Eragrostis curvula</name>
    <name type="common">weeping love grass</name>
    <dbReference type="NCBI Taxonomy" id="38414"/>
    <lineage>
        <taxon>Eukaryota</taxon>
        <taxon>Viridiplantae</taxon>
        <taxon>Streptophyta</taxon>
        <taxon>Embryophyta</taxon>
        <taxon>Tracheophyta</taxon>
        <taxon>Spermatophyta</taxon>
        <taxon>Magnoliopsida</taxon>
        <taxon>Liliopsida</taxon>
        <taxon>Poales</taxon>
        <taxon>Poaceae</taxon>
        <taxon>PACMAD clade</taxon>
        <taxon>Chloridoideae</taxon>
        <taxon>Eragrostideae</taxon>
        <taxon>Eragrostidinae</taxon>
        <taxon>Eragrostis</taxon>
    </lineage>
</organism>
<comment type="caution">
    <text evidence="1">The sequence shown here is derived from an EMBL/GenBank/DDBJ whole genome shotgun (WGS) entry which is preliminary data.</text>
</comment>
<name>A0A5J9WV16_9POAL</name>
<feature type="non-terminal residue" evidence="1">
    <location>
        <position position="1"/>
    </location>
</feature>
<dbReference type="Gramene" id="TVU51656">
    <property type="protein sequence ID" value="TVU51656"/>
    <property type="gene ID" value="EJB05_03096"/>
</dbReference>
<dbReference type="EMBL" id="RWGY01000002">
    <property type="protein sequence ID" value="TVU51656.1"/>
    <property type="molecule type" value="Genomic_DNA"/>
</dbReference>
<keyword evidence="2" id="KW-1185">Reference proteome</keyword>
<dbReference type="AlphaFoldDB" id="A0A5J9WV16"/>
<gene>
    <name evidence="1" type="ORF">EJB05_03096</name>
</gene>
<reference evidence="1 2" key="1">
    <citation type="journal article" date="2019" name="Sci. Rep.">
        <title>A high-quality genome of Eragrostis curvula grass provides insights into Poaceae evolution and supports new strategies to enhance forage quality.</title>
        <authorList>
            <person name="Carballo J."/>
            <person name="Santos B.A.C.M."/>
            <person name="Zappacosta D."/>
            <person name="Garbus I."/>
            <person name="Selva J.P."/>
            <person name="Gallo C.A."/>
            <person name="Diaz A."/>
            <person name="Albertini E."/>
            <person name="Caccamo M."/>
            <person name="Echenique V."/>
        </authorList>
    </citation>
    <scope>NUCLEOTIDE SEQUENCE [LARGE SCALE GENOMIC DNA]</scope>
    <source>
        <strain evidence="2">cv. Victoria</strain>
        <tissue evidence="1">Leaf</tissue>
    </source>
</reference>
<protein>
    <submittedName>
        <fullName evidence="1">Uncharacterized protein</fullName>
    </submittedName>
</protein>
<dbReference type="Proteomes" id="UP000324897">
    <property type="component" value="Chromosome 6"/>
</dbReference>
<accession>A0A5J9WV16</accession>
<evidence type="ECO:0000313" key="1">
    <source>
        <dbReference type="EMBL" id="TVU51656.1"/>
    </source>
</evidence>